<sequence length="258" mass="29623">MAKNYASRNIRGKLRVCHYLSDDTELRRYVPKTLAFNRLNLEWMIANYATVYVKPDVGSLGIGICRVRRVGKGYELKAVEGKQQWKAIFDSKAELYNRILGLKRGQMIIQQGIDLDKVGNRPYDIRVMVQRKPGGSWVCTGFMVKVGAAKKIVTNYYQGGDIISIHDLHESLDLKQVERTRRERQLSDTAVRIARHLSAKRSGMQEMGIDFAYDTSGELWVLEVNSNHPQFHPLEKIDQEAYNKMLLYAASYGRYDAK</sequence>
<reference evidence="1 2" key="1">
    <citation type="submission" date="2018-09" db="EMBL/GenBank/DDBJ databases">
        <title>Paenibacillus aracenensis nov. sp. isolated from a cave in southern Spain.</title>
        <authorList>
            <person name="Jurado V."/>
            <person name="Gutierrez-Patricio S."/>
            <person name="Gonzalez-Pimentel J.L."/>
            <person name="Miller A.Z."/>
            <person name="Laiz L."/>
            <person name="Saiz-Jimenez C."/>
        </authorList>
    </citation>
    <scope>NUCLEOTIDE SEQUENCE [LARGE SCALE GENOMIC DNA]</scope>
    <source>
        <strain evidence="1 2">DSM 22867</strain>
    </source>
</reference>
<evidence type="ECO:0008006" key="3">
    <source>
        <dbReference type="Google" id="ProtNLM"/>
    </source>
</evidence>
<name>A0A3A1V3B0_9BACL</name>
<keyword evidence="2" id="KW-1185">Reference proteome</keyword>
<dbReference type="AlphaFoldDB" id="A0A3A1V3B0"/>
<dbReference type="Gene3D" id="3.30.470.20">
    <property type="entry name" value="ATP-grasp fold, B domain"/>
    <property type="match status" value="1"/>
</dbReference>
<evidence type="ECO:0000313" key="2">
    <source>
        <dbReference type="Proteomes" id="UP000266482"/>
    </source>
</evidence>
<protein>
    <recommendedName>
        <fullName evidence="3">YheC/YheD family protein</fullName>
    </recommendedName>
</protein>
<comment type="caution">
    <text evidence="1">The sequence shown here is derived from an EMBL/GenBank/DDBJ whole genome shotgun (WGS) entry which is preliminary data.</text>
</comment>
<dbReference type="InterPro" id="IPR026838">
    <property type="entry name" value="YheC/D"/>
</dbReference>
<dbReference type="Proteomes" id="UP000266482">
    <property type="component" value="Unassembled WGS sequence"/>
</dbReference>
<evidence type="ECO:0000313" key="1">
    <source>
        <dbReference type="EMBL" id="RIX53073.1"/>
    </source>
</evidence>
<dbReference type="Pfam" id="PF14398">
    <property type="entry name" value="ATPgrasp_YheCD"/>
    <property type="match status" value="1"/>
</dbReference>
<dbReference type="RefSeq" id="WP_119599653.1">
    <property type="nucleotide sequence ID" value="NZ_QXQA01000005.1"/>
</dbReference>
<gene>
    <name evidence="1" type="ORF">D3P08_10525</name>
</gene>
<dbReference type="EMBL" id="QXQA01000005">
    <property type="protein sequence ID" value="RIX53073.1"/>
    <property type="molecule type" value="Genomic_DNA"/>
</dbReference>
<dbReference type="OrthoDB" id="7869153at2"/>
<accession>A0A3A1V3B0</accession>
<organism evidence="1 2">
    <name type="scientific">Paenibacillus nanensis</name>
    <dbReference type="NCBI Taxonomy" id="393251"/>
    <lineage>
        <taxon>Bacteria</taxon>
        <taxon>Bacillati</taxon>
        <taxon>Bacillota</taxon>
        <taxon>Bacilli</taxon>
        <taxon>Bacillales</taxon>
        <taxon>Paenibacillaceae</taxon>
        <taxon>Paenibacillus</taxon>
    </lineage>
</organism>
<dbReference type="SUPFAM" id="SSF56059">
    <property type="entry name" value="Glutathione synthetase ATP-binding domain-like"/>
    <property type="match status" value="1"/>
</dbReference>
<proteinExistence type="predicted"/>